<dbReference type="OrthoDB" id="430315at2759"/>
<gene>
    <name evidence="2" type="ORF">BCR35DRAFT_255404</name>
</gene>
<feature type="disulfide bond" evidence="1">
    <location>
        <begin position="63"/>
        <end position="75"/>
    </location>
</feature>
<dbReference type="Gene3D" id="2.60.110.10">
    <property type="entry name" value="Thaumatin"/>
    <property type="match status" value="1"/>
</dbReference>
<organism evidence="2 3">
    <name type="scientific">Leucosporidium creatinivorum</name>
    <dbReference type="NCBI Taxonomy" id="106004"/>
    <lineage>
        <taxon>Eukaryota</taxon>
        <taxon>Fungi</taxon>
        <taxon>Dikarya</taxon>
        <taxon>Basidiomycota</taxon>
        <taxon>Pucciniomycotina</taxon>
        <taxon>Microbotryomycetes</taxon>
        <taxon>Leucosporidiales</taxon>
        <taxon>Leucosporidium</taxon>
    </lineage>
</organism>
<feature type="disulfide bond" evidence="1">
    <location>
        <begin position="167"/>
        <end position="181"/>
    </location>
</feature>
<proteinExistence type="predicted"/>
<keyword evidence="3" id="KW-1185">Reference proteome</keyword>
<feature type="disulfide bond" evidence="1">
    <location>
        <begin position="139"/>
        <end position="207"/>
    </location>
</feature>
<evidence type="ECO:0000256" key="1">
    <source>
        <dbReference type="PIRSR" id="PIRSR002703-1"/>
    </source>
</evidence>
<feature type="disulfide bond" evidence="1">
    <location>
        <begin position="15"/>
        <end position="239"/>
    </location>
</feature>
<dbReference type="Pfam" id="PF00314">
    <property type="entry name" value="Thaumatin"/>
    <property type="match status" value="1"/>
</dbReference>
<dbReference type="InParanoid" id="A0A1Y2FWC6"/>
<name>A0A1Y2FWC6_9BASI</name>
<dbReference type="SMART" id="SM00205">
    <property type="entry name" value="THN"/>
    <property type="match status" value="1"/>
</dbReference>
<dbReference type="SUPFAM" id="SSF49870">
    <property type="entry name" value="Osmotin, thaumatin-like protein"/>
    <property type="match status" value="1"/>
</dbReference>
<dbReference type="STRING" id="106004.A0A1Y2FWC6"/>
<dbReference type="PANTHER" id="PTHR31048">
    <property type="entry name" value="OS03G0233200 PROTEIN"/>
    <property type="match status" value="1"/>
</dbReference>
<feature type="disulfide bond" evidence="1">
    <location>
        <begin position="182"/>
        <end position="192"/>
    </location>
</feature>
<dbReference type="PIRSF" id="PIRSF002703">
    <property type="entry name" value="Thaumatin"/>
    <property type="match status" value="1"/>
</dbReference>
<evidence type="ECO:0000313" key="3">
    <source>
        <dbReference type="Proteomes" id="UP000193467"/>
    </source>
</evidence>
<feature type="disulfide bond" evidence="1">
    <location>
        <begin position="80"/>
        <end position="86"/>
    </location>
</feature>
<keyword evidence="1" id="KW-1015">Disulfide bond</keyword>
<dbReference type="AlphaFoldDB" id="A0A1Y2FWC6"/>
<dbReference type="EMBL" id="MCGR01000011">
    <property type="protein sequence ID" value="ORY88332.1"/>
    <property type="molecule type" value="Genomic_DNA"/>
</dbReference>
<protein>
    <submittedName>
        <fullName evidence="2">Thaumatin</fullName>
    </submittedName>
</protein>
<dbReference type="PROSITE" id="PS51367">
    <property type="entry name" value="THAUMATIN_2"/>
    <property type="match status" value="1"/>
</dbReference>
<comment type="caution">
    <text evidence="2">The sequence shown here is derived from an EMBL/GenBank/DDBJ whole genome shotgun (WGS) entry which is preliminary data.</text>
</comment>
<dbReference type="InterPro" id="IPR001938">
    <property type="entry name" value="Thaumatin"/>
</dbReference>
<dbReference type="Proteomes" id="UP000193467">
    <property type="component" value="Unassembled WGS sequence"/>
</dbReference>
<accession>A0A1Y2FWC6</accession>
<evidence type="ECO:0000313" key="2">
    <source>
        <dbReference type="EMBL" id="ORY88332.1"/>
    </source>
</evidence>
<feature type="non-terminal residue" evidence="2">
    <location>
        <position position="239"/>
    </location>
</feature>
<feature type="disulfide bond" evidence="1">
    <location>
        <begin position="147"/>
        <end position="163"/>
    </location>
</feature>
<feature type="non-terminal residue" evidence="2">
    <location>
        <position position="1"/>
    </location>
</feature>
<reference evidence="2 3" key="1">
    <citation type="submission" date="2016-07" db="EMBL/GenBank/DDBJ databases">
        <title>Pervasive Adenine N6-methylation of Active Genes in Fungi.</title>
        <authorList>
            <consortium name="DOE Joint Genome Institute"/>
            <person name="Mondo S.J."/>
            <person name="Dannebaum R.O."/>
            <person name="Kuo R.C."/>
            <person name="Labutti K."/>
            <person name="Haridas S."/>
            <person name="Kuo A."/>
            <person name="Salamov A."/>
            <person name="Ahrendt S.R."/>
            <person name="Lipzen A."/>
            <person name="Sullivan W."/>
            <person name="Andreopoulos W.B."/>
            <person name="Clum A."/>
            <person name="Lindquist E."/>
            <person name="Daum C."/>
            <person name="Ramamoorthy G.K."/>
            <person name="Gryganskyi A."/>
            <person name="Culley D."/>
            <person name="Magnuson J.K."/>
            <person name="James T.Y."/>
            <person name="O'Malley M.A."/>
            <person name="Stajich J.E."/>
            <person name="Spatafora J.W."/>
            <person name="Visel A."/>
            <person name="Grigoriev I.V."/>
        </authorList>
    </citation>
    <scope>NUCLEOTIDE SEQUENCE [LARGE SCALE GENOMIC DNA]</scope>
    <source>
        <strain evidence="2 3">62-1032</strain>
    </source>
</reference>
<feature type="disulfide bond" evidence="1">
    <location>
        <begin position="134"/>
        <end position="226"/>
    </location>
</feature>
<sequence>PSSLLSKLFHKDNGCPFTIWPAMFTSGGTAPSYPTGWEAKKYTSVKFALPNDWNGRIWGRRECDFSSGSTLPSTCLTGGCNGGLLCATAGGTGVPPATLGEWNLQGGDTGSDWFDVSNVDGSNLPMRIDNDAGCPVPECYKDINAVCPAELSVYDTNGYVIGCKTACSANLSGDPSNSPNCCSGSYDTPETCPSSGVEYYSVFNKACPDAYAYAYDESSGSALWTCPSSKQASYTLTFC</sequence>
<dbReference type="InterPro" id="IPR037176">
    <property type="entry name" value="Osmotin/thaumatin-like_sf"/>
</dbReference>